<reference evidence="2" key="1">
    <citation type="submission" date="2020-08" db="EMBL/GenBank/DDBJ databases">
        <title>Genome public.</title>
        <authorList>
            <person name="Liu C."/>
            <person name="Sun Q."/>
        </authorList>
    </citation>
    <scope>NUCLEOTIDE SEQUENCE</scope>
    <source>
        <strain evidence="2">NSJ-64</strain>
    </source>
</reference>
<gene>
    <name evidence="2" type="ORF">H8705_04775</name>
</gene>
<evidence type="ECO:0000313" key="2">
    <source>
        <dbReference type="EMBL" id="MBC8584891.1"/>
    </source>
</evidence>
<accession>A0A926ELP0</accession>
<feature type="transmembrane region" description="Helical" evidence="1">
    <location>
        <begin position="72"/>
        <end position="93"/>
    </location>
</feature>
<feature type="transmembrane region" description="Helical" evidence="1">
    <location>
        <begin position="6"/>
        <end position="29"/>
    </location>
</feature>
<dbReference type="EMBL" id="JACRTD010000003">
    <property type="protein sequence ID" value="MBC8584891.1"/>
    <property type="molecule type" value="Genomic_DNA"/>
</dbReference>
<keyword evidence="1" id="KW-0472">Membrane</keyword>
<evidence type="ECO:0000256" key="1">
    <source>
        <dbReference type="SAM" id="Phobius"/>
    </source>
</evidence>
<dbReference type="Proteomes" id="UP000623678">
    <property type="component" value="Unassembled WGS sequence"/>
</dbReference>
<keyword evidence="3" id="KW-1185">Reference proteome</keyword>
<evidence type="ECO:0000313" key="3">
    <source>
        <dbReference type="Proteomes" id="UP000623678"/>
    </source>
</evidence>
<organism evidence="2 3">
    <name type="scientific">Youxingia wuxianensis</name>
    <dbReference type="NCBI Taxonomy" id="2763678"/>
    <lineage>
        <taxon>Bacteria</taxon>
        <taxon>Bacillati</taxon>
        <taxon>Bacillota</taxon>
        <taxon>Clostridia</taxon>
        <taxon>Eubacteriales</taxon>
        <taxon>Oscillospiraceae</taxon>
        <taxon>Youxingia</taxon>
    </lineage>
</organism>
<feature type="transmembrane region" description="Helical" evidence="1">
    <location>
        <begin position="36"/>
        <end position="56"/>
    </location>
</feature>
<sequence length="102" mass="11468">MQFILSTILSFVGIGIALAVIIVNVLILFRPGSKWLSVLYTAISLWYGGTLVSSLIRQSSGIYCAMTPEKTLLIYGGLVLLHFYFLWDSVKLLKRQEGKKRK</sequence>
<dbReference type="AlphaFoldDB" id="A0A926ELP0"/>
<proteinExistence type="predicted"/>
<keyword evidence="1" id="KW-0812">Transmembrane</keyword>
<dbReference type="RefSeq" id="WP_262394679.1">
    <property type="nucleotide sequence ID" value="NZ_JACRTD010000003.1"/>
</dbReference>
<name>A0A926ELP0_9FIRM</name>
<keyword evidence="1" id="KW-1133">Transmembrane helix</keyword>
<protein>
    <submittedName>
        <fullName evidence="2">Uncharacterized protein</fullName>
    </submittedName>
</protein>
<comment type="caution">
    <text evidence="2">The sequence shown here is derived from an EMBL/GenBank/DDBJ whole genome shotgun (WGS) entry which is preliminary data.</text>
</comment>